<dbReference type="AlphaFoldDB" id="A0A545TYF9"/>
<accession>A0A545TYF9</accession>
<keyword evidence="2" id="KW-1185">Reference proteome</keyword>
<organism evidence="1 2">
    <name type="scientific">Denitrobaculum tricleocarpae</name>
    <dbReference type="NCBI Taxonomy" id="2591009"/>
    <lineage>
        <taxon>Bacteria</taxon>
        <taxon>Pseudomonadati</taxon>
        <taxon>Pseudomonadota</taxon>
        <taxon>Alphaproteobacteria</taxon>
        <taxon>Rhodospirillales</taxon>
        <taxon>Rhodospirillaceae</taxon>
        <taxon>Denitrobaculum</taxon>
    </lineage>
</organism>
<protein>
    <submittedName>
        <fullName evidence="1">Uncharacterized protein</fullName>
    </submittedName>
</protein>
<dbReference type="EMBL" id="VHSH01000002">
    <property type="protein sequence ID" value="TQV82231.1"/>
    <property type="molecule type" value="Genomic_DNA"/>
</dbReference>
<evidence type="ECO:0000313" key="1">
    <source>
        <dbReference type="EMBL" id="TQV82231.1"/>
    </source>
</evidence>
<sequence length="325" mass="34451">MDEQQPDDAIDSDLVKAIIGILESTNSPAIQRSREVIAHRLAISGDIAPSRIPPPRNITEIGGYINLLTEYEQEEQRSRMLAAALGIAGPRVNLPQPGVFPPLSFAVREQVRPEGPAQATLPLSFSMRSDFIGAFDQALATVAESGAALPVLSPLRVLPALGSALPGANAQLDLIGRSLLLAPTAALGDPASDALSFSRRAAEGGFMVLARVFNEAAPDAAAIAAEDWISWACTATECEEVETNDARLEVTPILNAAGWYQPEVPDNPTTSTAPGNWNRWINVTGLVPGQTTLGEELHALYAGDQILASSLRDALELVWDGSAFT</sequence>
<proteinExistence type="predicted"/>
<evidence type="ECO:0000313" key="2">
    <source>
        <dbReference type="Proteomes" id="UP000315252"/>
    </source>
</evidence>
<dbReference type="RefSeq" id="WP_142895862.1">
    <property type="nucleotide sequence ID" value="NZ_ML660053.1"/>
</dbReference>
<reference evidence="1 2" key="1">
    <citation type="submission" date="2019-06" db="EMBL/GenBank/DDBJ databases">
        <title>Whole genome sequence for Rhodospirillaceae sp. R148.</title>
        <authorList>
            <person name="Wang G."/>
        </authorList>
    </citation>
    <scope>NUCLEOTIDE SEQUENCE [LARGE SCALE GENOMIC DNA]</scope>
    <source>
        <strain evidence="1 2">R148</strain>
    </source>
</reference>
<dbReference type="OrthoDB" id="9764804at2"/>
<dbReference type="Proteomes" id="UP000315252">
    <property type="component" value="Unassembled WGS sequence"/>
</dbReference>
<gene>
    <name evidence="1" type="ORF">FKG95_08415</name>
</gene>
<name>A0A545TYF9_9PROT</name>
<comment type="caution">
    <text evidence="1">The sequence shown here is derived from an EMBL/GenBank/DDBJ whole genome shotgun (WGS) entry which is preliminary data.</text>
</comment>